<keyword evidence="7 9" id="KW-0472">Membrane</keyword>
<dbReference type="InterPro" id="IPR004563">
    <property type="entry name" value="Apolipo_AcylTrfase"/>
</dbReference>
<feature type="transmembrane region" description="Helical" evidence="9">
    <location>
        <begin position="58"/>
        <end position="77"/>
    </location>
</feature>
<dbReference type="InterPro" id="IPR003010">
    <property type="entry name" value="C-N_Hydrolase"/>
</dbReference>
<dbReference type="Gene3D" id="3.60.110.10">
    <property type="entry name" value="Carbon-nitrogen hydrolase"/>
    <property type="match status" value="1"/>
</dbReference>
<evidence type="ECO:0000256" key="7">
    <source>
        <dbReference type="ARBA" id="ARBA00023136"/>
    </source>
</evidence>
<evidence type="ECO:0000256" key="8">
    <source>
        <dbReference type="ARBA" id="ARBA00023315"/>
    </source>
</evidence>
<evidence type="ECO:0000256" key="3">
    <source>
        <dbReference type="ARBA" id="ARBA00022475"/>
    </source>
</evidence>
<dbReference type="CDD" id="cd07571">
    <property type="entry name" value="ALP_N-acyl_transferase"/>
    <property type="match status" value="1"/>
</dbReference>
<feature type="transmembrane region" description="Helical" evidence="9">
    <location>
        <begin position="188"/>
        <end position="205"/>
    </location>
</feature>
<keyword evidence="5 9" id="KW-0812">Transmembrane</keyword>
<feature type="transmembrane region" description="Helical" evidence="9">
    <location>
        <begin position="83"/>
        <end position="110"/>
    </location>
</feature>
<protein>
    <recommendedName>
        <fullName evidence="9">Apolipoprotein N-acyltransferase</fullName>
        <shortName evidence="9">ALP N-acyltransferase</shortName>
        <ecNumber evidence="9">2.3.1.269</ecNumber>
    </recommendedName>
</protein>
<evidence type="ECO:0000256" key="4">
    <source>
        <dbReference type="ARBA" id="ARBA00022679"/>
    </source>
</evidence>
<dbReference type="Pfam" id="PF00795">
    <property type="entry name" value="CN_hydrolase"/>
    <property type="match status" value="1"/>
</dbReference>
<dbReference type="RefSeq" id="WP_126825911.1">
    <property type="nucleotide sequence ID" value="NZ_PIQG01000001.1"/>
</dbReference>
<proteinExistence type="inferred from homology"/>
<dbReference type="AlphaFoldDB" id="A0A432ZP57"/>
<keyword evidence="4 9" id="KW-0808">Transferase</keyword>
<dbReference type="SUPFAM" id="SSF56317">
    <property type="entry name" value="Carbon-nitrogen hydrolase"/>
    <property type="match status" value="1"/>
</dbReference>
<feature type="transmembrane region" description="Helical" evidence="9">
    <location>
        <begin position="486"/>
        <end position="504"/>
    </location>
</feature>
<feature type="domain" description="CN hydrolase" evidence="10">
    <location>
        <begin position="223"/>
        <end position="473"/>
    </location>
</feature>
<keyword evidence="12" id="KW-1185">Reference proteome</keyword>
<dbReference type="OrthoDB" id="9804277at2"/>
<sequence>MNPTVPRAWLSRLLALLLGASLVFAYAPFGHSWLTLPVLLALLLLLQWQPLQQAWQLGFSFGLGWFSAGLSWIFVSIDTFGGMPIYATIGVLALLFSYLSLFPATALWLWRRAQSWQAELGYWSLPLIWLLFEQLRGTLLTGFPWLQLGYTQTDSWLSSYAAWLGVEGITAVLWLLALLILKGWQQRRLLLAGFALILVCLPPVLDLLKPIERNGEHAKIALIQGNIAQELKWNPDQYWPNFTRYRNLSVPYLADHDIVIWPESAVTMPEPFTDNALSELHQEFAESQTALITGIIDIQANDYFNSMIVLGQDADAGVLEPYRHGHSNRYNKHQLLPIGEFVPFEDLLRPLAPLFDLPMSSFTRGALQQAPLRASGLQLTAAICYEIAFSELIRQNLRSASNFIVTVSNDTWFGASHGPAQHLQIARMRAIEFGRPVLRATNNGLTAVIDENGRELARAAQFEVATLSTKVPIVQGFTWYQMTGSWSIFVLLLTILGFIALSVVKRHENQ</sequence>
<keyword evidence="8 9" id="KW-0012">Acyltransferase</keyword>
<comment type="catalytic activity">
    <reaction evidence="9">
        <text>N-terminal S-1,2-diacyl-sn-glyceryl-L-cysteinyl-[lipoprotein] + a glycerophospholipid = N-acyl-S-1,2-diacyl-sn-glyceryl-L-cysteinyl-[lipoprotein] + a 2-acyl-sn-glycero-3-phospholipid + H(+)</text>
        <dbReference type="Rhea" id="RHEA:48228"/>
        <dbReference type="Rhea" id="RHEA-COMP:14681"/>
        <dbReference type="Rhea" id="RHEA-COMP:14684"/>
        <dbReference type="ChEBI" id="CHEBI:15378"/>
        <dbReference type="ChEBI" id="CHEBI:136912"/>
        <dbReference type="ChEBI" id="CHEBI:140656"/>
        <dbReference type="ChEBI" id="CHEBI:140657"/>
        <dbReference type="ChEBI" id="CHEBI:140660"/>
        <dbReference type="EC" id="2.3.1.269"/>
    </reaction>
</comment>
<keyword evidence="6 9" id="KW-1133">Transmembrane helix</keyword>
<gene>
    <name evidence="9 11" type="primary">lnt</name>
    <name evidence="11" type="ORF">CWI83_03870</name>
</gene>
<dbReference type="GO" id="GO:0005886">
    <property type="term" value="C:plasma membrane"/>
    <property type="evidence" value="ECO:0007669"/>
    <property type="project" value="UniProtKB-SubCell"/>
</dbReference>
<dbReference type="EMBL" id="PIQG01000001">
    <property type="protein sequence ID" value="RUO79638.1"/>
    <property type="molecule type" value="Genomic_DNA"/>
</dbReference>
<dbReference type="InterPro" id="IPR045378">
    <property type="entry name" value="LNT_N"/>
</dbReference>
<evidence type="ECO:0000256" key="6">
    <source>
        <dbReference type="ARBA" id="ARBA00022989"/>
    </source>
</evidence>
<dbReference type="EC" id="2.3.1.269" evidence="9"/>
<dbReference type="UniPathway" id="UPA00666"/>
<evidence type="ECO:0000259" key="10">
    <source>
        <dbReference type="PROSITE" id="PS50263"/>
    </source>
</evidence>
<feature type="transmembrane region" description="Helical" evidence="9">
    <location>
        <begin position="9"/>
        <end position="27"/>
    </location>
</feature>
<dbReference type="PROSITE" id="PS50263">
    <property type="entry name" value="CN_HYDROLASE"/>
    <property type="match status" value="1"/>
</dbReference>
<evidence type="ECO:0000256" key="1">
    <source>
        <dbReference type="ARBA" id="ARBA00004651"/>
    </source>
</evidence>
<dbReference type="HAMAP" id="MF_01148">
    <property type="entry name" value="Lnt"/>
    <property type="match status" value="1"/>
</dbReference>
<evidence type="ECO:0000256" key="5">
    <source>
        <dbReference type="ARBA" id="ARBA00022692"/>
    </source>
</evidence>
<evidence type="ECO:0000313" key="12">
    <source>
        <dbReference type="Proteomes" id="UP000288279"/>
    </source>
</evidence>
<dbReference type="InterPro" id="IPR036526">
    <property type="entry name" value="C-N_Hydrolase_sf"/>
</dbReference>
<dbReference type="PANTHER" id="PTHR38686:SF1">
    <property type="entry name" value="APOLIPOPROTEIN N-ACYLTRANSFERASE"/>
    <property type="match status" value="1"/>
</dbReference>
<comment type="subcellular location">
    <subcellularLocation>
        <location evidence="1 9">Cell membrane</location>
        <topology evidence="1 9">Multi-pass membrane protein</topology>
    </subcellularLocation>
</comment>
<comment type="similarity">
    <text evidence="2 9">Belongs to the CN hydrolase family. Apolipoprotein N-acyltransferase subfamily.</text>
</comment>
<dbReference type="PANTHER" id="PTHR38686">
    <property type="entry name" value="APOLIPOPROTEIN N-ACYLTRANSFERASE"/>
    <property type="match status" value="1"/>
</dbReference>
<dbReference type="Pfam" id="PF20154">
    <property type="entry name" value="LNT_N"/>
    <property type="match status" value="1"/>
</dbReference>
<comment type="function">
    <text evidence="9">Catalyzes the phospholipid dependent N-acylation of the N-terminal cysteine of apolipoprotein, the last step in lipoprotein maturation.</text>
</comment>
<comment type="caution">
    <text evidence="11">The sequence shown here is derived from an EMBL/GenBank/DDBJ whole genome shotgun (WGS) entry which is preliminary data.</text>
</comment>
<organism evidence="11 12">
    <name type="scientific">Pseudidiomarina taiwanensis</name>
    <dbReference type="NCBI Taxonomy" id="337250"/>
    <lineage>
        <taxon>Bacteria</taxon>
        <taxon>Pseudomonadati</taxon>
        <taxon>Pseudomonadota</taxon>
        <taxon>Gammaproteobacteria</taxon>
        <taxon>Alteromonadales</taxon>
        <taxon>Idiomarinaceae</taxon>
        <taxon>Pseudidiomarina</taxon>
    </lineage>
</organism>
<evidence type="ECO:0000313" key="11">
    <source>
        <dbReference type="EMBL" id="RUO79638.1"/>
    </source>
</evidence>
<evidence type="ECO:0000256" key="9">
    <source>
        <dbReference type="HAMAP-Rule" id="MF_01148"/>
    </source>
</evidence>
<feature type="transmembrane region" description="Helical" evidence="9">
    <location>
        <begin position="160"/>
        <end position="181"/>
    </location>
</feature>
<name>A0A432ZP57_9GAMM</name>
<reference evidence="11 12" key="1">
    <citation type="journal article" date="2011" name="Front. Microbiol.">
        <title>Genomic signatures of strain selection and enhancement in Bacillus atrophaeus var. globigii, a historical biowarfare simulant.</title>
        <authorList>
            <person name="Gibbons H.S."/>
            <person name="Broomall S.M."/>
            <person name="McNew L.A."/>
            <person name="Daligault H."/>
            <person name="Chapman C."/>
            <person name="Bruce D."/>
            <person name="Karavis M."/>
            <person name="Krepps M."/>
            <person name="McGregor P.A."/>
            <person name="Hong C."/>
            <person name="Park K.H."/>
            <person name="Akmal A."/>
            <person name="Feldman A."/>
            <person name="Lin J.S."/>
            <person name="Chang W.E."/>
            <person name="Higgs B.W."/>
            <person name="Demirev P."/>
            <person name="Lindquist J."/>
            <person name="Liem A."/>
            <person name="Fochler E."/>
            <person name="Read T.D."/>
            <person name="Tapia R."/>
            <person name="Johnson S."/>
            <person name="Bishop-Lilly K.A."/>
            <person name="Detter C."/>
            <person name="Han C."/>
            <person name="Sozhamannan S."/>
            <person name="Rosenzweig C.N."/>
            <person name="Skowronski E.W."/>
        </authorList>
    </citation>
    <scope>NUCLEOTIDE SEQUENCE [LARGE SCALE GENOMIC DNA]</scope>
    <source>
        <strain evidence="11 12">PIT1</strain>
    </source>
</reference>
<accession>A0A432ZP57</accession>
<keyword evidence="11" id="KW-0449">Lipoprotein</keyword>
<dbReference type="GO" id="GO:0016410">
    <property type="term" value="F:N-acyltransferase activity"/>
    <property type="evidence" value="ECO:0007669"/>
    <property type="project" value="UniProtKB-UniRule"/>
</dbReference>
<comment type="pathway">
    <text evidence="9">Protein modification; lipoprotein biosynthesis (N-acyl transfer).</text>
</comment>
<dbReference type="NCBIfam" id="TIGR00546">
    <property type="entry name" value="lnt"/>
    <property type="match status" value="1"/>
</dbReference>
<dbReference type="Proteomes" id="UP000288279">
    <property type="component" value="Unassembled WGS sequence"/>
</dbReference>
<evidence type="ECO:0000256" key="2">
    <source>
        <dbReference type="ARBA" id="ARBA00010065"/>
    </source>
</evidence>
<keyword evidence="3 9" id="KW-1003">Cell membrane</keyword>
<dbReference type="GO" id="GO:0042158">
    <property type="term" value="P:lipoprotein biosynthetic process"/>
    <property type="evidence" value="ECO:0007669"/>
    <property type="project" value="UniProtKB-UniRule"/>
</dbReference>